<keyword evidence="1 3" id="KW-0378">Hydrolase</keyword>
<dbReference type="RefSeq" id="WP_173159018.1">
    <property type="nucleotide sequence ID" value="NZ_AP022871.1"/>
</dbReference>
<dbReference type="Gene3D" id="3.40.50.1240">
    <property type="entry name" value="Phosphoglycerate mutase-like"/>
    <property type="match status" value="1"/>
</dbReference>
<dbReference type="SUPFAM" id="SSF55811">
    <property type="entry name" value="Nudix"/>
    <property type="match status" value="1"/>
</dbReference>
<dbReference type="InterPro" id="IPR000086">
    <property type="entry name" value="NUDIX_hydrolase_dom"/>
</dbReference>
<name>A0A6F8YNB6_9ACTN</name>
<dbReference type="KEGG" id="psuu:Psuf_048420"/>
<evidence type="ECO:0000313" key="3">
    <source>
        <dbReference type="EMBL" id="BCB87529.1"/>
    </source>
</evidence>
<dbReference type="InterPro" id="IPR013078">
    <property type="entry name" value="His_Pase_superF_clade-1"/>
</dbReference>
<dbReference type="SMART" id="SM00855">
    <property type="entry name" value="PGAM"/>
    <property type="match status" value="1"/>
</dbReference>
<sequence>MAPVGPIRAAGGVVWRPGPRGGVEVCLVHRPRYDDWSLPKGKLHAREHPLVAAVREVEEETGIRARPQVRLPSTRYRRGTQPKVVEYWSMRTLSAARFSPNSEVDRLRWLAPEAAARAVTYPHDASVLRHFASLPAITAVVALVRHALAGKRGAWSGPDSARPLDQAGRAQARALATVLAQVAPELVCSASARRCAQTIEPLAARLDLPIEVESAFDEPKPGQDTVDVATGAAARLSELATERDAIVVCSQGKVIPPALAHLSGLGSAKAWTTPKGTGWLLAFAGTHLAGADRLIV</sequence>
<dbReference type="InterPro" id="IPR051325">
    <property type="entry name" value="Nudix_hydrolase_domain"/>
</dbReference>
<accession>A0A6F8YNB6</accession>
<dbReference type="CDD" id="cd03673">
    <property type="entry name" value="NUDIX_Ap6A_hydrolase"/>
    <property type="match status" value="1"/>
</dbReference>
<dbReference type="Pfam" id="PF00300">
    <property type="entry name" value="His_Phos_1"/>
    <property type="match status" value="1"/>
</dbReference>
<dbReference type="InterPro" id="IPR015797">
    <property type="entry name" value="NUDIX_hydrolase-like_dom_sf"/>
</dbReference>
<dbReference type="AlphaFoldDB" id="A0A6F8YNB6"/>
<dbReference type="SUPFAM" id="SSF53254">
    <property type="entry name" value="Phosphoglycerate mutase-like"/>
    <property type="match status" value="1"/>
</dbReference>
<dbReference type="GO" id="GO:0006754">
    <property type="term" value="P:ATP biosynthetic process"/>
    <property type="evidence" value="ECO:0007669"/>
    <property type="project" value="TreeGrafter"/>
</dbReference>
<dbReference type="EMBL" id="AP022871">
    <property type="protein sequence ID" value="BCB87529.1"/>
    <property type="molecule type" value="Genomic_DNA"/>
</dbReference>
<dbReference type="Pfam" id="PF00293">
    <property type="entry name" value="NUDIX"/>
    <property type="match status" value="1"/>
</dbReference>
<evidence type="ECO:0000313" key="4">
    <source>
        <dbReference type="Proteomes" id="UP000503011"/>
    </source>
</evidence>
<proteinExistence type="predicted"/>
<dbReference type="PROSITE" id="PS51462">
    <property type="entry name" value="NUDIX"/>
    <property type="match status" value="1"/>
</dbReference>
<reference evidence="3 4" key="1">
    <citation type="submission" date="2020-03" db="EMBL/GenBank/DDBJ databases">
        <title>Whole genome shotgun sequence of Phytohabitans suffuscus NBRC 105367.</title>
        <authorList>
            <person name="Komaki H."/>
            <person name="Tamura T."/>
        </authorList>
    </citation>
    <scope>NUCLEOTIDE SEQUENCE [LARGE SCALE GENOMIC DNA]</scope>
    <source>
        <strain evidence="3 4">NBRC 105367</strain>
    </source>
</reference>
<dbReference type="PANTHER" id="PTHR21340">
    <property type="entry name" value="DIADENOSINE 5,5-P1,P4-TETRAPHOSPHATE PYROPHOSPHOHYDROLASE MUTT"/>
    <property type="match status" value="1"/>
</dbReference>
<organism evidence="3 4">
    <name type="scientific">Phytohabitans suffuscus</name>
    <dbReference type="NCBI Taxonomy" id="624315"/>
    <lineage>
        <taxon>Bacteria</taxon>
        <taxon>Bacillati</taxon>
        <taxon>Actinomycetota</taxon>
        <taxon>Actinomycetes</taxon>
        <taxon>Micromonosporales</taxon>
        <taxon>Micromonosporaceae</taxon>
    </lineage>
</organism>
<dbReference type="InterPro" id="IPR029033">
    <property type="entry name" value="His_PPase_superfam"/>
</dbReference>
<reference evidence="3 4" key="2">
    <citation type="submission" date="2020-03" db="EMBL/GenBank/DDBJ databases">
        <authorList>
            <person name="Ichikawa N."/>
            <person name="Kimura A."/>
            <person name="Kitahashi Y."/>
            <person name="Uohara A."/>
        </authorList>
    </citation>
    <scope>NUCLEOTIDE SEQUENCE [LARGE SCALE GENOMIC DNA]</scope>
    <source>
        <strain evidence="3 4">NBRC 105367</strain>
    </source>
</reference>
<gene>
    <name evidence="3" type="ORF">Psuf_048420</name>
</gene>
<feature type="domain" description="Nudix hydrolase" evidence="2">
    <location>
        <begin position="5"/>
        <end position="132"/>
    </location>
</feature>
<keyword evidence="4" id="KW-1185">Reference proteome</keyword>
<protein>
    <submittedName>
        <fullName evidence="3">NUDIX hydrolase</fullName>
    </submittedName>
</protein>
<dbReference type="Gene3D" id="3.90.79.10">
    <property type="entry name" value="Nucleoside Triphosphate Pyrophosphohydrolase"/>
    <property type="match status" value="1"/>
</dbReference>
<dbReference type="GO" id="GO:0006167">
    <property type="term" value="P:AMP biosynthetic process"/>
    <property type="evidence" value="ECO:0007669"/>
    <property type="project" value="TreeGrafter"/>
</dbReference>
<evidence type="ECO:0000256" key="1">
    <source>
        <dbReference type="ARBA" id="ARBA00022801"/>
    </source>
</evidence>
<evidence type="ECO:0000259" key="2">
    <source>
        <dbReference type="PROSITE" id="PS51462"/>
    </source>
</evidence>
<dbReference type="PROSITE" id="PS00893">
    <property type="entry name" value="NUDIX_BOX"/>
    <property type="match status" value="1"/>
</dbReference>
<dbReference type="InterPro" id="IPR020084">
    <property type="entry name" value="NUDIX_hydrolase_CS"/>
</dbReference>
<dbReference type="Proteomes" id="UP000503011">
    <property type="component" value="Chromosome"/>
</dbReference>
<dbReference type="GO" id="GO:0004081">
    <property type="term" value="F:bis(5'-nucleosyl)-tetraphosphatase (asymmetrical) activity"/>
    <property type="evidence" value="ECO:0007669"/>
    <property type="project" value="TreeGrafter"/>
</dbReference>
<dbReference type="CDD" id="cd07067">
    <property type="entry name" value="HP_PGM_like"/>
    <property type="match status" value="1"/>
</dbReference>
<dbReference type="PANTHER" id="PTHR21340:SF0">
    <property type="entry name" value="BIS(5'-NUCLEOSYL)-TETRAPHOSPHATASE [ASYMMETRICAL]"/>
    <property type="match status" value="1"/>
</dbReference>